<keyword evidence="2 5" id="KW-0853">WD repeat</keyword>
<evidence type="ECO:0000256" key="4">
    <source>
        <dbReference type="ARBA" id="ARBA00023242"/>
    </source>
</evidence>
<dbReference type="OrthoDB" id="10267436at2759"/>
<evidence type="ECO:0000256" key="3">
    <source>
        <dbReference type="ARBA" id="ARBA00022737"/>
    </source>
</evidence>
<dbReference type="InterPro" id="IPR036322">
    <property type="entry name" value="WD40_repeat_dom_sf"/>
</dbReference>
<evidence type="ECO:0000256" key="2">
    <source>
        <dbReference type="ARBA" id="ARBA00022574"/>
    </source>
</evidence>
<dbReference type="Pfam" id="PF00400">
    <property type="entry name" value="WD40"/>
    <property type="match status" value="1"/>
</dbReference>
<keyword evidence="9" id="KW-1185">Reference proteome</keyword>
<dbReference type="PROSITE" id="PS00678">
    <property type="entry name" value="WD_REPEATS_1"/>
    <property type="match status" value="1"/>
</dbReference>
<keyword evidence="4" id="KW-0539">Nucleus</keyword>
<feature type="region of interest" description="Disordered" evidence="6">
    <location>
        <begin position="1"/>
        <end position="22"/>
    </location>
</feature>
<feature type="region of interest" description="Disordered" evidence="6">
    <location>
        <begin position="67"/>
        <end position="90"/>
    </location>
</feature>
<evidence type="ECO:0000256" key="5">
    <source>
        <dbReference type="PROSITE-ProRule" id="PRU00221"/>
    </source>
</evidence>
<dbReference type="AlphaFoldDB" id="A0A4P9Y4V1"/>
<dbReference type="PROSITE" id="PS50082">
    <property type="entry name" value="WD_REPEATS_2"/>
    <property type="match status" value="1"/>
</dbReference>
<proteinExistence type="predicted"/>
<accession>A0A4P9Y4V1</accession>
<evidence type="ECO:0000259" key="7">
    <source>
        <dbReference type="Pfam" id="PF08154"/>
    </source>
</evidence>
<dbReference type="PROSITE" id="PS50294">
    <property type="entry name" value="WD_REPEATS_REGION"/>
    <property type="match status" value="1"/>
</dbReference>
<organism evidence="8 9">
    <name type="scientific">Piptocephalis cylindrospora</name>
    <dbReference type="NCBI Taxonomy" id="1907219"/>
    <lineage>
        <taxon>Eukaryota</taxon>
        <taxon>Fungi</taxon>
        <taxon>Fungi incertae sedis</taxon>
        <taxon>Zoopagomycota</taxon>
        <taxon>Zoopagomycotina</taxon>
        <taxon>Zoopagomycetes</taxon>
        <taxon>Zoopagales</taxon>
        <taxon>Piptocephalidaceae</taxon>
        <taxon>Piptocephalis</taxon>
    </lineage>
</organism>
<comment type="subcellular location">
    <subcellularLocation>
        <location evidence="1">Nucleus</location>
        <location evidence="1">Nucleolus</location>
    </subcellularLocation>
</comment>
<dbReference type="InterPro" id="IPR001680">
    <property type="entry name" value="WD40_rpt"/>
</dbReference>
<dbReference type="PANTHER" id="PTHR19848:SF0">
    <property type="entry name" value="NOTCHLESS PROTEIN HOMOLOG 1"/>
    <property type="match status" value="1"/>
</dbReference>
<gene>
    <name evidence="8" type="ORF">BJ684DRAFT_19550</name>
</gene>
<evidence type="ECO:0000256" key="6">
    <source>
        <dbReference type="SAM" id="MobiDB-lite"/>
    </source>
</evidence>
<dbReference type="Pfam" id="PF08154">
    <property type="entry name" value="NLE"/>
    <property type="match status" value="1"/>
</dbReference>
<protein>
    <recommendedName>
        <fullName evidence="7">NLE domain-containing protein</fullName>
    </recommendedName>
</protein>
<keyword evidence="3" id="KW-0677">Repeat</keyword>
<evidence type="ECO:0000256" key="1">
    <source>
        <dbReference type="ARBA" id="ARBA00004604"/>
    </source>
</evidence>
<dbReference type="InterPro" id="IPR012972">
    <property type="entry name" value="NLE"/>
</dbReference>
<sequence length="182" mass="19971">MSFQGRQLKRKEASSDAPTTGATHVLAQFVPSDDLTQTTGPVLNLPTAVTTEQLELLLNELLSAQKKEKKARSEGDDDDEDDDDTPAPYVFSVDETNVRGTLDESILQPGVRSTEETLQIRYTPQAVFRVRPVTRCSSSLPGHKEAVLNVSFSPDGEHLASGSGDTTVRIWDMLEGFIVFFT</sequence>
<dbReference type="Gene3D" id="2.130.10.10">
    <property type="entry name" value="YVTN repeat-like/Quinoprotein amine dehydrogenase"/>
    <property type="match status" value="1"/>
</dbReference>
<dbReference type="InterPro" id="IPR015943">
    <property type="entry name" value="WD40/YVTN_repeat-like_dom_sf"/>
</dbReference>
<feature type="domain" description="NLE" evidence="7">
    <location>
        <begin position="25"/>
        <end position="106"/>
    </location>
</feature>
<dbReference type="GO" id="GO:0005730">
    <property type="term" value="C:nucleolus"/>
    <property type="evidence" value="ECO:0007669"/>
    <property type="project" value="UniProtKB-SubCell"/>
</dbReference>
<feature type="compositionally biased region" description="Acidic residues" evidence="6">
    <location>
        <begin position="75"/>
        <end position="85"/>
    </location>
</feature>
<dbReference type="SUPFAM" id="SSF50978">
    <property type="entry name" value="WD40 repeat-like"/>
    <property type="match status" value="1"/>
</dbReference>
<dbReference type="GO" id="GO:0000027">
    <property type="term" value="P:ribosomal large subunit assembly"/>
    <property type="evidence" value="ECO:0007669"/>
    <property type="project" value="TreeGrafter"/>
</dbReference>
<feature type="repeat" description="WD" evidence="5">
    <location>
        <begin position="140"/>
        <end position="173"/>
    </location>
</feature>
<reference evidence="9" key="1">
    <citation type="journal article" date="2018" name="Nat. Microbiol.">
        <title>Leveraging single-cell genomics to expand the fungal tree of life.</title>
        <authorList>
            <person name="Ahrendt S.R."/>
            <person name="Quandt C.A."/>
            <person name="Ciobanu D."/>
            <person name="Clum A."/>
            <person name="Salamov A."/>
            <person name="Andreopoulos B."/>
            <person name="Cheng J.F."/>
            <person name="Woyke T."/>
            <person name="Pelin A."/>
            <person name="Henrissat B."/>
            <person name="Reynolds N.K."/>
            <person name="Benny G.L."/>
            <person name="Smith M.E."/>
            <person name="James T.Y."/>
            <person name="Grigoriev I.V."/>
        </authorList>
    </citation>
    <scope>NUCLEOTIDE SEQUENCE [LARGE SCALE GENOMIC DNA]</scope>
</reference>
<dbReference type="PANTHER" id="PTHR19848">
    <property type="entry name" value="WD40 REPEAT PROTEIN"/>
    <property type="match status" value="1"/>
</dbReference>
<dbReference type="EMBL" id="KZ987904">
    <property type="protein sequence ID" value="RKP14006.1"/>
    <property type="molecule type" value="Genomic_DNA"/>
</dbReference>
<name>A0A4P9Y4V1_9FUNG</name>
<evidence type="ECO:0000313" key="8">
    <source>
        <dbReference type="EMBL" id="RKP14006.1"/>
    </source>
</evidence>
<evidence type="ECO:0000313" key="9">
    <source>
        <dbReference type="Proteomes" id="UP000267251"/>
    </source>
</evidence>
<dbReference type="InterPro" id="IPR019775">
    <property type="entry name" value="WD40_repeat_CS"/>
</dbReference>
<dbReference type="SMART" id="SM00320">
    <property type="entry name" value="WD40"/>
    <property type="match status" value="1"/>
</dbReference>
<dbReference type="Proteomes" id="UP000267251">
    <property type="component" value="Unassembled WGS sequence"/>
</dbReference>